<evidence type="ECO:0000256" key="7">
    <source>
        <dbReference type="SAM" id="SignalP"/>
    </source>
</evidence>
<keyword evidence="5 6" id="KW-0449">Lipoprotein</keyword>
<sequence>MKRSLALILLLLVTGCGLLPEVQDETKGWSAQKLYSEAKNEMNDGNYSKAIKYFETLEARYPYGRYAQQSQLEEAYAYFKDNEPVSAIAACDRFIKLHPNHPNVDYAYYLKGLANFNEDLGLLGAIADQDLSERDPKAAKDSFEAFRELVTRFPKSKYAPDAAARMKYLVNTLAASDVHIARYYARRGAYVAAVNRAQIVLQEYPQTPATEEALAIMVQSYDAMGLNDLRDDTRRVLSKNYPNSKFLNGSSQSKKPWWRLW</sequence>
<evidence type="ECO:0000256" key="2">
    <source>
        <dbReference type="ARBA" id="ARBA00023136"/>
    </source>
</evidence>
<keyword evidence="10" id="KW-1185">Reference proteome</keyword>
<dbReference type="PANTHER" id="PTHR37423">
    <property type="entry name" value="SOLUBLE LYTIC MUREIN TRANSGLYCOSYLASE-RELATED"/>
    <property type="match status" value="1"/>
</dbReference>
<dbReference type="PROSITE" id="PS51257">
    <property type="entry name" value="PROKAR_LIPOPROTEIN"/>
    <property type="match status" value="1"/>
</dbReference>
<keyword evidence="1 6" id="KW-0732">Signal</keyword>
<accession>A0A6F8VDJ9</accession>
<dbReference type="CDD" id="cd15830">
    <property type="entry name" value="BamD"/>
    <property type="match status" value="1"/>
</dbReference>
<comment type="function">
    <text evidence="6">Part of the outer membrane protein assembly complex, which is involved in assembly and insertion of beta-barrel proteins into the outer membrane.</text>
</comment>
<organism evidence="9 10">
    <name type="scientific">Sulfurimicrobium lacus</name>
    <dbReference type="NCBI Taxonomy" id="2715678"/>
    <lineage>
        <taxon>Bacteria</taxon>
        <taxon>Pseudomonadati</taxon>
        <taxon>Pseudomonadota</taxon>
        <taxon>Betaproteobacteria</taxon>
        <taxon>Nitrosomonadales</taxon>
        <taxon>Sulfuricellaceae</taxon>
        <taxon>Sulfurimicrobium</taxon>
    </lineage>
</organism>
<feature type="signal peptide" evidence="7">
    <location>
        <begin position="1"/>
        <end position="19"/>
    </location>
</feature>
<comment type="similarity">
    <text evidence="6">Belongs to the BamD family.</text>
</comment>
<dbReference type="PANTHER" id="PTHR37423:SF1">
    <property type="entry name" value="OUTER MEMBRANE PROTEIN ASSEMBLY FACTOR BAMD"/>
    <property type="match status" value="1"/>
</dbReference>
<dbReference type="GO" id="GO:0043165">
    <property type="term" value="P:Gram-negative-bacterium-type cell outer membrane assembly"/>
    <property type="evidence" value="ECO:0007669"/>
    <property type="project" value="UniProtKB-UniRule"/>
</dbReference>
<dbReference type="GO" id="GO:0051205">
    <property type="term" value="P:protein insertion into membrane"/>
    <property type="evidence" value="ECO:0007669"/>
    <property type="project" value="UniProtKB-UniRule"/>
</dbReference>
<evidence type="ECO:0000256" key="4">
    <source>
        <dbReference type="ARBA" id="ARBA00023237"/>
    </source>
</evidence>
<dbReference type="RefSeq" id="WP_173065969.1">
    <property type="nucleotide sequence ID" value="NZ_AP022853.1"/>
</dbReference>
<evidence type="ECO:0000256" key="5">
    <source>
        <dbReference type="ARBA" id="ARBA00023288"/>
    </source>
</evidence>
<evidence type="ECO:0000256" key="1">
    <source>
        <dbReference type="ARBA" id="ARBA00022729"/>
    </source>
</evidence>
<dbReference type="SUPFAM" id="SSF48452">
    <property type="entry name" value="TPR-like"/>
    <property type="match status" value="1"/>
</dbReference>
<comment type="subunit">
    <text evidence="6">Part of the Bam complex.</text>
</comment>
<evidence type="ECO:0000313" key="10">
    <source>
        <dbReference type="Proteomes" id="UP000502260"/>
    </source>
</evidence>
<dbReference type="EMBL" id="AP022853">
    <property type="protein sequence ID" value="BCB27754.1"/>
    <property type="molecule type" value="Genomic_DNA"/>
</dbReference>
<keyword evidence="3 6" id="KW-0564">Palmitate</keyword>
<name>A0A6F8VDJ9_9PROT</name>
<dbReference type="NCBIfam" id="TIGR03302">
    <property type="entry name" value="OM_YfiO"/>
    <property type="match status" value="1"/>
</dbReference>
<keyword evidence="2 6" id="KW-0472">Membrane</keyword>
<evidence type="ECO:0000259" key="8">
    <source>
        <dbReference type="Pfam" id="PF13525"/>
    </source>
</evidence>
<dbReference type="GO" id="GO:1990063">
    <property type="term" value="C:Bam protein complex"/>
    <property type="evidence" value="ECO:0007669"/>
    <property type="project" value="TreeGrafter"/>
</dbReference>
<dbReference type="InterPro" id="IPR017689">
    <property type="entry name" value="BamD"/>
</dbReference>
<reference evidence="10" key="1">
    <citation type="submission" date="2020-03" db="EMBL/GenBank/DDBJ databases">
        <title>Complete genome sequence of sulfur-oxidizing bacterium skT11.</title>
        <authorList>
            <person name="Kanda M."/>
            <person name="Kojima H."/>
            <person name="Fukui M."/>
        </authorList>
    </citation>
    <scope>NUCLEOTIDE SEQUENCE [LARGE SCALE GENOMIC DNA]</scope>
    <source>
        <strain evidence="10">skT11</strain>
    </source>
</reference>
<protein>
    <recommendedName>
        <fullName evidence="6">Outer membrane protein assembly factor BamD</fullName>
    </recommendedName>
</protein>
<dbReference type="KEGG" id="slac:SKTS_26400"/>
<evidence type="ECO:0000313" key="9">
    <source>
        <dbReference type="EMBL" id="BCB27754.1"/>
    </source>
</evidence>
<dbReference type="InterPro" id="IPR039565">
    <property type="entry name" value="BamD-like"/>
</dbReference>
<proteinExistence type="inferred from homology"/>
<gene>
    <name evidence="6 9" type="primary">bamD</name>
    <name evidence="9" type="ORF">SKTS_26400</name>
</gene>
<dbReference type="AlphaFoldDB" id="A0A6F8VDJ9"/>
<dbReference type="Gene3D" id="1.25.40.10">
    <property type="entry name" value="Tetratricopeptide repeat domain"/>
    <property type="match status" value="1"/>
</dbReference>
<evidence type="ECO:0000256" key="6">
    <source>
        <dbReference type="HAMAP-Rule" id="MF_00922"/>
    </source>
</evidence>
<feature type="domain" description="Outer membrane lipoprotein BamD-like" evidence="8">
    <location>
        <begin position="31"/>
        <end position="233"/>
    </location>
</feature>
<dbReference type="HAMAP" id="MF_00922">
    <property type="entry name" value="OM_assembly_BamD"/>
    <property type="match status" value="1"/>
</dbReference>
<feature type="chain" id="PRO_5026403186" description="Outer membrane protein assembly factor BamD" evidence="7">
    <location>
        <begin position="20"/>
        <end position="261"/>
    </location>
</feature>
<comment type="subcellular location">
    <subcellularLocation>
        <location evidence="6">Cell outer membrane</location>
        <topology evidence="6">Lipid-anchor</topology>
    </subcellularLocation>
</comment>
<dbReference type="Proteomes" id="UP000502260">
    <property type="component" value="Chromosome"/>
</dbReference>
<dbReference type="Pfam" id="PF13525">
    <property type="entry name" value="YfiO"/>
    <property type="match status" value="1"/>
</dbReference>
<evidence type="ECO:0000256" key="3">
    <source>
        <dbReference type="ARBA" id="ARBA00023139"/>
    </source>
</evidence>
<dbReference type="InterPro" id="IPR011990">
    <property type="entry name" value="TPR-like_helical_dom_sf"/>
</dbReference>
<keyword evidence="4 6" id="KW-0998">Cell outer membrane</keyword>